<comment type="caution">
    <text evidence="1">The sequence shown here is derived from an EMBL/GenBank/DDBJ whole genome shotgun (WGS) entry which is preliminary data.</text>
</comment>
<organism evidence="1 2">
    <name type="scientific">Mycena metata</name>
    <dbReference type="NCBI Taxonomy" id="1033252"/>
    <lineage>
        <taxon>Eukaryota</taxon>
        <taxon>Fungi</taxon>
        <taxon>Dikarya</taxon>
        <taxon>Basidiomycota</taxon>
        <taxon>Agaricomycotina</taxon>
        <taxon>Agaricomycetes</taxon>
        <taxon>Agaricomycetidae</taxon>
        <taxon>Agaricales</taxon>
        <taxon>Marasmiineae</taxon>
        <taxon>Mycenaceae</taxon>
        <taxon>Mycena</taxon>
    </lineage>
</organism>
<proteinExistence type="predicted"/>
<dbReference type="Proteomes" id="UP001215598">
    <property type="component" value="Unassembled WGS sequence"/>
</dbReference>
<reference evidence="1" key="1">
    <citation type="submission" date="2023-03" db="EMBL/GenBank/DDBJ databases">
        <title>Massive genome expansion in bonnet fungi (Mycena s.s.) driven by repeated elements and novel gene families across ecological guilds.</title>
        <authorList>
            <consortium name="Lawrence Berkeley National Laboratory"/>
            <person name="Harder C.B."/>
            <person name="Miyauchi S."/>
            <person name="Viragh M."/>
            <person name="Kuo A."/>
            <person name="Thoen E."/>
            <person name="Andreopoulos B."/>
            <person name="Lu D."/>
            <person name="Skrede I."/>
            <person name="Drula E."/>
            <person name="Henrissat B."/>
            <person name="Morin E."/>
            <person name="Kohler A."/>
            <person name="Barry K."/>
            <person name="LaButti K."/>
            <person name="Morin E."/>
            <person name="Salamov A."/>
            <person name="Lipzen A."/>
            <person name="Mereny Z."/>
            <person name="Hegedus B."/>
            <person name="Baldrian P."/>
            <person name="Stursova M."/>
            <person name="Weitz H."/>
            <person name="Taylor A."/>
            <person name="Grigoriev I.V."/>
            <person name="Nagy L.G."/>
            <person name="Martin F."/>
            <person name="Kauserud H."/>
        </authorList>
    </citation>
    <scope>NUCLEOTIDE SEQUENCE</scope>
    <source>
        <strain evidence="1">CBHHK182m</strain>
    </source>
</reference>
<dbReference type="SUPFAM" id="SSF52047">
    <property type="entry name" value="RNI-like"/>
    <property type="match status" value="1"/>
</dbReference>
<evidence type="ECO:0008006" key="3">
    <source>
        <dbReference type="Google" id="ProtNLM"/>
    </source>
</evidence>
<dbReference type="EMBL" id="JARKIB010000014">
    <property type="protein sequence ID" value="KAJ7772228.1"/>
    <property type="molecule type" value="Genomic_DNA"/>
</dbReference>
<dbReference type="Gene3D" id="3.80.10.10">
    <property type="entry name" value="Ribonuclease Inhibitor"/>
    <property type="match status" value="1"/>
</dbReference>
<name>A0AAD7JUQ0_9AGAR</name>
<sequence>MHHALGILELVEMVCYNLGADGDSAYGTLAALALTCRSLQDPALDALWSHQESLIPILSCMPADIFNVRPPWCPSALPLRIVRPLAPTDWKCLLFYSRRVRTLETSFESALAEIYPILSLCLLPGTLFPNLRSLSWYSESDDEFLHIQIFLTSTIVYLDLTYEPSATSCSLLSILGRTCPHLTDLGITLSEFEYESDLNCTAVSIFTLPDIPHSVLPRHASSRILENFIWSMGSYINLESLILQFNMEYSTEESTKLYIALTVSCSLNSLTRLHLRLGSCDRNPSAECTITDGMMRILFYITKLTSLQLTSAAQFTIHDGTILDAAQAWPCLEDLTLDSFCRPLTPPLLTVESIYSLAQHCPRLRSLHLTLNATSLPAPRSLFNALARRQNLRRCASLSLQFRGRAISRAEYCDDLTAEMQANYERWKEVEGLVPEFVAHTD</sequence>
<dbReference type="InterPro" id="IPR032675">
    <property type="entry name" value="LRR_dom_sf"/>
</dbReference>
<evidence type="ECO:0000313" key="2">
    <source>
        <dbReference type="Proteomes" id="UP001215598"/>
    </source>
</evidence>
<accession>A0AAD7JUQ0</accession>
<evidence type="ECO:0000313" key="1">
    <source>
        <dbReference type="EMBL" id="KAJ7772228.1"/>
    </source>
</evidence>
<dbReference type="AlphaFoldDB" id="A0AAD7JUQ0"/>
<protein>
    <recommendedName>
        <fullName evidence="3">F-box domain-containing protein</fullName>
    </recommendedName>
</protein>
<gene>
    <name evidence="1" type="ORF">B0H16DRAFT_1714437</name>
</gene>
<keyword evidence="2" id="KW-1185">Reference proteome</keyword>